<comment type="caution">
    <text evidence="2">The sequence shown here is derived from an EMBL/GenBank/DDBJ whole genome shotgun (WGS) entry which is preliminary data.</text>
</comment>
<dbReference type="AlphaFoldDB" id="A0AAD1Y150"/>
<organism evidence="2 3">
    <name type="scientific">Euplotes crassus</name>
    <dbReference type="NCBI Taxonomy" id="5936"/>
    <lineage>
        <taxon>Eukaryota</taxon>
        <taxon>Sar</taxon>
        <taxon>Alveolata</taxon>
        <taxon>Ciliophora</taxon>
        <taxon>Intramacronucleata</taxon>
        <taxon>Spirotrichea</taxon>
        <taxon>Hypotrichia</taxon>
        <taxon>Euplotida</taxon>
        <taxon>Euplotidae</taxon>
        <taxon>Moneuplotes</taxon>
    </lineage>
</organism>
<accession>A0AAD1Y150</accession>
<dbReference type="Proteomes" id="UP001295684">
    <property type="component" value="Unassembled WGS sequence"/>
</dbReference>
<evidence type="ECO:0000313" key="3">
    <source>
        <dbReference type="Proteomes" id="UP001295684"/>
    </source>
</evidence>
<gene>
    <name evidence="2" type="ORF">ECRASSUSDP1_LOCUS23853</name>
</gene>
<dbReference type="EMBL" id="CAMPGE010024552">
    <property type="protein sequence ID" value="CAI2382381.1"/>
    <property type="molecule type" value="Genomic_DNA"/>
</dbReference>
<reference evidence="2" key="1">
    <citation type="submission" date="2023-07" db="EMBL/GenBank/DDBJ databases">
        <authorList>
            <consortium name="AG Swart"/>
            <person name="Singh M."/>
            <person name="Singh A."/>
            <person name="Seah K."/>
            <person name="Emmerich C."/>
        </authorList>
    </citation>
    <scope>NUCLEOTIDE SEQUENCE</scope>
    <source>
        <strain evidence="2">DP1</strain>
    </source>
</reference>
<proteinExistence type="predicted"/>
<feature type="signal peptide" evidence="1">
    <location>
        <begin position="1"/>
        <end position="16"/>
    </location>
</feature>
<keyword evidence="3" id="KW-1185">Reference proteome</keyword>
<name>A0AAD1Y150_EUPCR</name>
<evidence type="ECO:0000256" key="1">
    <source>
        <dbReference type="SAM" id="SignalP"/>
    </source>
</evidence>
<keyword evidence="1" id="KW-0732">Signal</keyword>
<protein>
    <submittedName>
        <fullName evidence="2">Uncharacterized protein</fullName>
    </submittedName>
</protein>
<sequence>MKYVLLLTILLSLSFAMPEQLDDPEIDPMPNITILYHHFYKSAFNLDLNISTCVPELNHGAMKILLAIQGMAQEKNPVAWVVFGMVLREGVNTLAVRTSICQEAWPVFKQGVDMVHPLLENYSSLAATVTQAVASNPSQFLVDAYSIYTSLNPNGSVDFKAIGKATGDAVRMMLEKA</sequence>
<evidence type="ECO:0000313" key="2">
    <source>
        <dbReference type="EMBL" id="CAI2382381.1"/>
    </source>
</evidence>
<feature type="chain" id="PRO_5042289535" evidence="1">
    <location>
        <begin position="17"/>
        <end position="177"/>
    </location>
</feature>